<reference evidence="1 2" key="1">
    <citation type="journal article" date="2018" name="Front. Microbiol.">
        <title>Genome-Wide Analysis of Corynespora cassiicola Leaf Fall Disease Putative Effectors.</title>
        <authorList>
            <person name="Lopez D."/>
            <person name="Ribeiro S."/>
            <person name="Label P."/>
            <person name="Fumanal B."/>
            <person name="Venisse J.S."/>
            <person name="Kohler A."/>
            <person name="de Oliveira R.R."/>
            <person name="Labutti K."/>
            <person name="Lipzen A."/>
            <person name="Lail K."/>
            <person name="Bauer D."/>
            <person name="Ohm R.A."/>
            <person name="Barry K.W."/>
            <person name="Spatafora J."/>
            <person name="Grigoriev I.V."/>
            <person name="Martin F.M."/>
            <person name="Pujade-Renaud V."/>
        </authorList>
    </citation>
    <scope>NUCLEOTIDE SEQUENCE [LARGE SCALE GENOMIC DNA]</scope>
    <source>
        <strain evidence="1 2">Philippines</strain>
    </source>
</reference>
<dbReference type="PANTHER" id="PTHR42791:SF2">
    <property type="entry name" value="N-ACETYLTRANSFERASE DOMAIN-CONTAINING PROTEIN"/>
    <property type="match status" value="1"/>
</dbReference>
<evidence type="ECO:0000313" key="1">
    <source>
        <dbReference type="EMBL" id="PSN59650.1"/>
    </source>
</evidence>
<name>A0A2T2N2K3_CORCC</name>
<dbReference type="STRING" id="1448308.A0A2T2N2K3"/>
<sequence length="199" mass="22216">MLDEAGVTVKVITTSIEGKQRAIALAVWELMFQSASNFLDIGTSCGLLRPVIQPLLRKLCSSCPTAACDHRRDADVKHMDVFDKACAKAKKEYFDNVYGTDQIHLRILATHPDWQRHGAATIHCNWGMQLATAKHIPVTVLSSPLGGKLYTHLDFTTLGHFTVQVEGEEEKLSIGAMIKEYEKHKDDQDDTDDQDMTEC</sequence>
<dbReference type="EMBL" id="KZ678154">
    <property type="protein sequence ID" value="PSN59650.1"/>
    <property type="molecule type" value="Genomic_DNA"/>
</dbReference>
<evidence type="ECO:0000313" key="2">
    <source>
        <dbReference type="Proteomes" id="UP000240883"/>
    </source>
</evidence>
<proteinExistence type="predicted"/>
<dbReference type="OrthoDB" id="4738875at2759"/>
<accession>A0A2T2N2K3</accession>
<dbReference type="Gene3D" id="3.40.630.30">
    <property type="match status" value="1"/>
</dbReference>
<evidence type="ECO:0008006" key="3">
    <source>
        <dbReference type="Google" id="ProtNLM"/>
    </source>
</evidence>
<organism evidence="1 2">
    <name type="scientific">Corynespora cassiicola Philippines</name>
    <dbReference type="NCBI Taxonomy" id="1448308"/>
    <lineage>
        <taxon>Eukaryota</taxon>
        <taxon>Fungi</taxon>
        <taxon>Dikarya</taxon>
        <taxon>Ascomycota</taxon>
        <taxon>Pezizomycotina</taxon>
        <taxon>Dothideomycetes</taxon>
        <taxon>Pleosporomycetidae</taxon>
        <taxon>Pleosporales</taxon>
        <taxon>Corynesporascaceae</taxon>
        <taxon>Corynespora</taxon>
    </lineage>
</organism>
<dbReference type="AlphaFoldDB" id="A0A2T2N2K3"/>
<protein>
    <recommendedName>
        <fullName evidence="3">N-acetyltransferase domain-containing protein</fullName>
    </recommendedName>
</protein>
<dbReference type="InterPro" id="IPR052523">
    <property type="entry name" value="Trichothecene_AcTrans"/>
</dbReference>
<dbReference type="SUPFAM" id="SSF55729">
    <property type="entry name" value="Acyl-CoA N-acyltransferases (Nat)"/>
    <property type="match status" value="1"/>
</dbReference>
<dbReference type="Proteomes" id="UP000240883">
    <property type="component" value="Unassembled WGS sequence"/>
</dbReference>
<keyword evidence="2" id="KW-1185">Reference proteome</keyword>
<dbReference type="InterPro" id="IPR016181">
    <property type="entry name" value="Acyl_CoA_acyltransferase"/>
</dbReference>
<gene>
    <name evidence="1" type="ORF">BS50DRAFT_579876</name>
</gene>
<dbReference type="PANTHER" id="PTHR42791">
    <property type="entry name" value="GNAT FAMILY ACETYLTRANSFERASE"/>
    <property type="match status" value="1"/>
</dbReference>